<dbReference type="PANTHER" id="PTHR16254:SF14">
    <property type="entry name" value="TRANSMEMBRANE AND COILED-COIL DOMAIN-CONTAINING PROTEIN 3"/>
    <property type="match status" value="1"/>
</dbReference>
<protein>
    <submittedName>
        <fullName evidence="11">Cation:proton antiporter</fullName>
    </submittedName>
</protein>
<feature type="transmembrane region" description="Helical" evidence="9">
    <location>
        <begin position="216"/>
        <end position="235"/>
    </location>
</feature>
<feature type="transmembrane region" description="Helical" evidence="9">
    <location>
        <begin position="357"/>
        <end position="376"/>
    </location>
</feature>
<evidence type="ECO:0000259" key="10">
    <source>
        <dbReference type="Pfam" id="PF00999"/>
    </source>
</evidence>
<dbReference type="InterPro" id="IPR045158">
    <property type="entry name" value="KEA4/5/6-like"/>
</dbReference>
<keyword evidence="6 9" id="KW-1133">Transmembrane helix</keyword>
<evidence type="ECO:0000256" key="4">
    <source>
        <dbReference type="ARBA" id="ARBA00022692"/>
    </source>
</evidence>
<evidence type="ECO:0000256" key="3">
    <source>
        <dbReference type="ARBA" id="ARBA00022449"/>
    </source>
</evidence>
<keyword evidence="7" id="KW-0406">Ion transport</keyword>
<dbReference type="EMBL" id="SCFB01000010">
    <property type="protein sequence ID" value="RZI45501.1"/>
    <property type="molecule type" value="Genomic_DNA"/>
</dbReference>
<evidence type="ECO:0000256" key="2">
    <source>
        <dbReference type="ARBA" id="ARBA00022448"/>
    </source>
</evidence>
<evidence type="ECO:0000256" key="6">
    <source>
        <dbReference type="ARBA" id="ARBA00022989"/>
    </source>
</evidence>
<keyword evidence="12" id="KW-1185">Reference proteome</keyword>
<proteinExistence type="predicted"/>
<dbReference type="AlphaFoldDB" id="A0A4Q7DFF1"/>
<dbReference type="Proteomes" id="UP000293550">
    <property type="component" value="Unassembled WGS sequence"/>
</dbReference>
<comment type="subcellular location">
    <subcellularLocation>
        <location evidence="1">Membrane</location>
        <topology evidence="1">Multi-pass membrane protein</topology>
    </subcellularLocation>
</comment>
<evidence type="ECO:0000313" key="12">
    <source>
        <dbReference type="Proteomes" id="UP000293550"/>
    </source>
</evidence>
<comment type="caution">
    <text evidence="11">The sequence shown here is derived from an EMBL/GenBank/DDBJ whole genome shotgun (WGS) entry which is preliminary data.</text>
</comment>
<feature type="transmembrane region" description="Helical" evidence="9">
    <location>
        <begin position="31"/>
        <end position="49"/>
    </location>
</feature>
<evidence type="ECO:0000313" key="11">
    <source>
        <dbReference type="EMBL" id="RZI45501.1"/>
    </source>
</evidence>
<keyword evidence="4 9" id="KW-0812">Transmembrane</keyword>
<feature type="transmembrane region" description="Helical" evidence="9">
    <location>
        <begin position="146"/>
        <end position="166"/>
    </location>
</feature>
<dbReference type="GO" id="GO:0016020">
    <property type="term" value="C:membrane"/>
    <property type="evidence" value="ECO:0007669"/>
    <property type="project" value="UniProtKB-SubCell"/>
</dbReference>
<evidence type="ECO:0000256" key="9">
    <source>
        <dbReference type="SAM" id="Phobius"/>
    </source>
</evidence>
<evidence type="ECO:0000256" key="5">
    <source>
        <dbReference type="ARBA" id="ARBA00022729"/>
    </source>
</evidence>
<feature type="transmembrane region" description="Helical" evidence="9">
    <location>
        <begin position="114"/>
        <end position="134"/>
    </location>
</feature>
<dbReference type="RefSeq" id="WP_130154362.1">
    <property type="nucleotide sequence ID" value="NZ_SCFB01000010.1"/>
</dbReference>
<evidence type="ECO:0000256" key="8">
    <source>
        <dbReference type="ARBA" id="ARBA00023136"/>
    </source>
</evidence>
<feature type="domain" description="Cation/H+ exchanger transmembrane" evidence="10">
    <location>
        <begin position="13"/>
        <end position="373"/>
    </location>
</feature>
<feature type="transmembrane region" description="Helical" evidence="9">
    <location>
        <begin position="269"/>
        <end position="288"/>
    </location>
</feature>
<gene>
    <name evidence="11" type="ORF">EQU50_06715</name>
</gene>
<dbReference type="Gene3D" id="1.20.1530.20">
    <property type="match status" value="1"/>
</dbReference>
<sequence>MEENSLTEVAMVVVAALAGGLGFVRLKQPPIIGYILTGILLGPSGLAFIQSRDQVSVLAELGVLLLLFVVGMELNLRTFKKVWVVATLCTILQVVSSIAITVAISGFFGWSAGLSLLLGFVASISSTAVVVKVMESIGELKTEIGQLTIGILIAQDLAIVPMILILRSYGESWFSPSLFLKLIASVGMIAALITYLSRRQRVRLPLTQMIAGDRDLTPLASLTFCFAAAAISGLIGLSAPYGAFLAGLILGNTHERLAMIESTKPIQSILLMVFFLSIGLLLDLEFIWENFAIVLKLLFVVTVGKTALNVGILRLLRLPWPQAFLIGVVLAQLGEFAFLMATISHETNIINEDGQRLIVGLTVLSLAFSPFWLAIAKHFQDSAAQSSSGLQGVLGFFDNEKFSKIRHELKHFRKSFRFKGQQHREKHYPLKAEVALDPDKLPAPHQPDDSA</sequence>
<dbReference type="GO" id="GO:0015386">
    <property type="term" value="F:potassium:proton antiporter activity"/>
    <property type="evidence" value="ECO:0007669"/>
    <property type="project" value="InterPro"/>
</dbReference>
<accession>A0A4Q7DFF1</accession>
<dbReference type="InterPro" id="IPR038770">
    <property type="entry name" value="Na+/solute_symporter_sf"/>
</dbReference>
<feature type="transmembrane region" description="Helical" evidence="9">
    <location>
        <begin position="178"/>
        <end position="196"/>
    </location>
</feature>
<evidence type="ECO:0000256" key="7">
    <source>
        <dbReference type="ARBA" id="ARBA00023065"/>
    </source>
</evidence>
<feature type="transmembrane region" description="Helical" evidence="9">
    <location>
        <begin position="323"/>
        <end position="345"/>
    </location>
</feature>
<organism evidence="11 12">
    <name type="scientific">Candidatus Finniella inopinata</name>
    <dbReference type="NCBI Taxonomy" id="1696036"/>
    <lineage>
        <taxon>Bacteria</taxon>
        <taxon>Pseudomonadati</taxon>
        <taxon>Pseudomonadota</taxon>
        <taxon>Alphaproteobacteria</taxon>
        <taxon>Holosporales</taxon>
        <taxon>Candidatus Paracaedibacteraceae</taxon>
        <taxon>Candidatus Finniella</taxon>
    </lineage>
</organism>
<keyword evidence="8 9" id="KW-0472">Membrane</keyword>
<evidence type="ECO:0000256" key="1">
    <source>
        <dbReference type="ARBA" id="ARBA00004141"/>
    </source>
</evidence>
<feature type="transmembrane region" description="Helical" evidence="9">
    <location>
        <begin position="83"/>
        <end position="108"/>
    </location>
</feature>
<feature type="transmembrane region" description="Helical" evidence="9">
    <location>
        <begin position="294"/>
        <end position="316"/>
    </location>
</feature>
<dbReference type="Pfam" id="PF00999">
    <property type="entry name" value="Na_H_Exchanger"/>
    <property type="match status" value="1"/>
</dbReference>
<dbReference type="InterPro" id="IPR006153">
    <property type="entry name" value="Cation/H_exchanger_TM"/>
</dbReference>
<reference evidence="11 12" key="1">
    <citation type="submission" date="2018-10" db="EMBL/GenBank/DDBJ databases">
        <title>An updated phylogeny of the Alphaproteobacteria reveals that the parasitic Rickettsiales and Holosporales have independent origins.</title>
        <authorList>
            <person name="Munoz-Gomez S.A."/>
            <person name="Hess S."/>
            <person name="Burger G."/>
            <person name="Lang B.F."/>
            <person name="Susko E."/>
            <person name="Slamovits C.H."/>
            <person name="Roger A.J."/>
        </authorList>
    </citation>
    <scope>NUCLEOTIDE SEQUENCE [LARGE SCALE GENOMIC DNA]</scope>
    <source>
        <strain evidence="11">HOLO01</strain>
    </source>
</reference>
<keyword evidence="5" id="KW-0732">Signal</keyword>
<dbReference type="OrthoDB" id="9781411at2"/>
<feature type="transmembrane region" description="Helical" evidence="9">
    <location>
        <begin position="6"/>
        <end position="24"/>
    </location>
</feature>
<name>A0A4Q7DFF1_9PROT</name>
<dbReference type="PANTHER" id="PTHR16254">
    <property type="entry name" value="POTASSIUM/PROTON ANTIPORTER-RELATED"/>
    <property type="match status" value="1"/>
</dbReference>
<keyword evidence="2" id="KW-0813">Transport</keyword>
<feature type="transmembrane region" description="Helical" evidence="9">
    <location>
        <begin position="55"/>
        <end position="76"/>
    </location>
</feature>
<keyword evidence="3" id="KW-0050">Antiport</keyword>